<keyword evidence="2" id="KW-0238">DNA-binding</keyword>
<name>A0A0A9HXW0_ARUDO</name>
<dbReference type="InterPro" id="IPR018289">
    <property type="entry name" value="MULE_transposase_dom"/>
</dbReference>
<reference evidence="5" key="1">
    <citation type="submission" date="2014-09" db="EMBL/GenBank/DDBJ databases">
        <authorList>
            <person name="Magalhaes I.L.F."/>
            <person name="Oliveira U."/>
            <person name="Santos F.R."/>
            <person name="Vidigal T.H.D.A."/>
            <person name="Brescovit A.D."/>
            <person name="Santos A.J."/>
        </authorList>
    </citation>
    <scope>NUCLEOTIDE SEQUENCE</scope>
    <source>
        <tissue evidence="5">Shoot tissue taken approximately 20 cm above the soil surface</tissue>
    </source>
</reference>
<proteinExistence type="predicted"/>
<evidence type="ECO:0000256" key="1">
    <source>
        <dbReference type="ARBA" id="ARBA00022578"/>
    </source>
</evidence>
<feature type="domain" description="MULE transposase" evidence="4">
    <location>
        <begin position="21"/>
        <end position="114"/>
    </location>
</feature>
<reference evidence="5" key="2">
    <citation type="journal article" date="2015" name="Data Brief">
        <title>Shoot transcriptome of the giant reed, Arundo donax.</title>
        <authorList>
            <person name="Barrero R.A."/>
            <person name="Guerrero F.D."/>
            <person name="Moolhuijzen P."/>
            <person name="Goolsby J.A."/>
            <person name="Tidwell J."/>
            <person name="Bellgard S.E."/>
            <person name="Bellgard M.I."/>
        </authorList>
    </citation>
    <scope>NUCLEOTIDE SEQUENCE</scope>
    <source>
        <tissue evidence="5">Shoot tissue taken approximately 20 cm above the soil surface</tissue>
    </source>
</reference>
<keyword evidence="3" id="KW-0233">DNA recombination</keyword>
<sequence length="290" mass="33450">MFFCALNPCIDGFATGCRPYLSIDSTALNGRWNGHLAAATAIDGHNWMYPIAYGFIDSETEDNWIWFMTQLQKTIGSPPHLAICTDACKGLENAVKNVFPHADQRECFWHLMRNFIKHFHGDGYGLMWSAARSYRKDEFEKHMSTILNGCPGVWKYLHDHHNLNWMRCVFNPAIKCDFITNNLVETFNNWIRDIKDLPVVDLADKLREMIMTLWEKRRISERLQGRILPAIKQQLHARTRGLGHIRVVKSNDWSAEVRNNKEHERHVVKTKAHVSSGSTLVSLVTMLCAL</sequence>
<dbReference type="GO" id="GO:0006313">
    <property type="term" value="P:DNA transposition"/>
    <property type="evidence" value="ECO:0007669"/>
    <property type="project" value="InterPro"/>
</dbReference>
<evidence type="ECO:0000259" key="4">
    <source>
        <dbReference type="Pfam" id="PF10551"/>
    </source>
</evidence>
<dbReference type="PANTHER" id="PTHR31973:SF195">
    <property type="entry name" value="MUDR FAMILY TRANSPOSASE"/>
    <property type="match status" value="1"/>
</dbReference>
<accession>A0A0A9HXW0</accession>
<keyword evidence="1" id="KW-0815">Transposition</keyword>
<dbReference type="AlphaFoldDB" id="A0A0A9HXW0"/>
<dbReference type="GO" id="GO:0004803">
    <property type="term" value="F:transposase activity"/>
    <property type="evidence" value="ECO:0007669"/>
    <property type="project" value="InterPro"/>
</dbReference>
<evidence type="ECO:0000313" key="5">
    <source>
        <dbReference type="EMBL" id="JAE37763.1"/>
    </source>
</evidence>
<dbReference type="Pfam" id="PF10551">
    <property type="entry name" value="MULE"/>
    <property type="match status" value="1"/>
</dbReference>
<dbReference type="InterPro" id="IPR001207">
    <property type="entry name" value="Transposase_mutator"/>
</dbReference>
<dbReference type="GO" id="GO:0003677">
    <property type="term" value="F:DNA binding"/>
    <property type="evidence" value="ECO:0007669"/>
    <property type="project" value="UniProtKB-KW"/>
</dbReference>
<dbReference type="EMBL" id="GBRH01160133">
    <property type="protein sequence ID" value="JAE37763.1"/>
    <property type="molecule type" value="Transcribed_RNA"/>
</dbReference>
<evidence type="ECO:0000256" key="2">
    <source>
        <dbReference type="ARBA" id="ARBA00023125"/>
    </source>
</evidence>
<dbReference type="PROSITE" id="PS01007">
    <property type="entry name" value="TRANSPOSASE_MUTATOR"/>
    <property type="match status" value="1"/>
</dbReference>
<organism evidence="5">
    <name type="scientific">Arundo donax</name>
    <name type="common">Giant reed</name>
    <name type="synonym">Donax arundinaceus</name>
    <dbReference type="NCBI Taxonomy" id="35708"/>
    <lineage>
        <taxon>Eukaryota</taxon>
        <taxon>Viridiplantae</taxon>
        <taxon>Streptophyta</taxon>
        <taxon>Embryophyta</taxon>
        <taxon>Tracheophyta</taxon>
        <taxon>Spermatophyta</taxon>
        <taxon>Magnoliopsida</taxon>
        <taxon>Liliopsida</taxon>
        <taxon>Poales</taxon>
        <taxon>Poaceae</taxon>
        <taxon>PACMAD clade</taxon>
        <taxon>Arundinoideae</taxon>
        <taxon>Arundineae</taxon>
        <taxon>Arundo</taxon>
    </lineage>
</organism>
<evidence type="ECO:0000256" key="3">
    <source>
        <dbReference type="ARBA" id="ARBA00023172"/>
    </source>
</evidence>
<protein>
    <recommendedName>
        <fullName evidence="4">MULE transposase domain-containing protein</fullName>
    </recommendedName>
</protein>
<dbReference type="PANTHER" id="PTHR31973">
    <property type="entry name" value="POLYPROTEIN, PUTATIVE-RELATED"/>
    <property type="match status" value="1"/>
</dbReference>